<comment type="caution">
    <text evidence="9">Lacks conserved residue(s) required for the propagation of feature annotation.</text>
</comment>
<evidence type="ECO:0000313" key="12">
    <source>
        <dbReference type="Proteomes" id="UP001169027"/>
    </source>
</evidence>
<comment type="activity regulation">
    <text evidence="9">Activated by a monovalent cation that binds near, but not in, the active site. The most likely occupant of the site in vivo is potassium. Ion binding induces a conformational change that may alter substrate affinity.</text>
</comment>
<feature type="binding site" evidence="9">
    <location>
        <begin position="243"/>
        <end position="244"/>
    </location>
    <ligand>
        <name>ATP</name>
        <dbReference type="ChEBI" id="CHEBI:30616"/>
    </ligand>
</feature>
<feature type="active site" description="Proton acceptor" evidence="9">
    <location>
        <position position="244"/>
    </location>
</feature>
<dbReference type="InterPro" id="IPR002139">
    <property type="entry name" value="Ribo/fructo_kinase"/>
</dbReference>
<comment type="function">
    <text evidence="9">Catalyzes the phosphorylation of ribose at O-5 in a reaction requiring ATP and magnesium. The resulting D-ribose-5-phosphate can then be used either for sythesis of nucleotides, histidine, and tryptophan, or as a component of the pentose phosphate pathway.</text>
</comment>
<keyword evidence="3 9" id="KW-0547">Nucleotide-binding</keyword>
<comment type="similarity">
    <text evidence="9">Belongs to the carbohydrate kinase PfkB family. Ribokinase subfamily.</text>
</comment>
<proteinExistence type="inferred from homology"/>
<dbReference type="InterPro" id="IPR011877">
    <property type="entry name" value="Ribokinase"/>
</dbReference>
<evidence type="ECO:0000256" key="4">
    <source>
        <dbReference type="ARBA" id="ARBA00022777"/>
    </source>
</evidence>
<feature type="binding site" evidence="9">
    <location>
        <position position="238"/>
    </location>
    <ligand>
        <name>K(+)</name>
        <dbReference type="ChEBI" id="CHEBI:29103"/>
    </ligand>
</feature>
<keyword evidence="6 9" id="KW-0460">Magnesium</keyword>
<feature type="binding site" evidence="9">
    <location>
        <position position="244"/>
    </location>
    <ligand>
        <name>substrate</name>
    </ligand>
</feature>
<feature type="binding site" evidence="9">
    <location>
        <position position="274"/>
    </location>
    <ligand>
        <name>K(+)</name>
        <dbReference type="ChEBI" id="CHEBI:29103"/>
    </ligand>
</feature>
<evidence type="ECO:0000256" key="7">
    <source>
        <dbReference type="ARBA" id="ARBA00022958"/>
    </source>
</evidence>
<feature type="binding site" evidence="9">
    <location>
        <position position="240"/>
    </location>
    <ligand>
        <name>K(+)</name>
        <dbReference type="ChEBI" id="CHEBI:29103"/>
    </ligand>
</feature>
<evidence type="ECO:0000259" key="10">
    <source>
        <dbReference type="Pfam" id="PF00294"/>
    </source>
</evidence>
<keyword evidence="4 9" id="KW-0418">Kinase</keyword>
<dbReference type="PRINTS" id="PR00990">
    <property type="entry name" value="RIBOKINASE"/>
</dbReference>
<feature type="domain" description="Carbohydrate kinase PfkB" evidence="10">
    <location>
        <begin position="1"/>
        <end position="286"/>
    </location>
</feature>
<dbReference type="Gene3D" id="3.40.1190.20">
    <property type="match status" value="1"/>
</dbReference>
<evidence type="ECO:0000256" key="9">
    <source>
        <dbReference type="HAMAP-Rule" id="MF_01987"/>
    </source>
</evidence>
<evidence type="ECO:0000313" key="11">
    <source>
        <dbReference type="EMBL" id="MDO1537334.1"/>
    </source>
</evidence>
<evidence type="ECO:0000256" key="5">
    <source>
        <dbReference type="ARBA" id="ARBA00022840"/>
    </source>
</evidence>
<comment type="pathway">
    <text evidence="9">Carbohydrate metabolism; D-ribose degradation; D-ribose 5-phosphate from beta-D-ribopyranose: step 2/2.</text>
</comment>
<feature type="binding site" evidence="9">
    <location>
        <position position="183"/>
    </location>
    <ligand>
        <name>ATP</name>
        <dbReference type="ChEBI" id="CHEBI:30616"/>
    </ligand>
</feature>
<dbReference type="Pfam" id="PF00294">
    <property type="entry name" value="PfkB"/>
    <property type="match status" value="1"/>
</dbReference>
<dbReference type="HAMAP" id="MF_01987">
    <property type="entry name" value="Ribokinase"/>
    <property type="match status" value="1"/>
</dbReference>
<keyword evidence="7 9" id="KW-0630">Potassium</keyword>
<evidence type="ECO:0000256" key="3">
    <source>
        <dbReference type="ARBA" id="ARBA00022741"/>
    </source>
</evidence>
<evidence type="ECO:0000256" key="1">
    <source>
        <dbReference type="ARBA" id="ARBA00022679"/>
    </source>
</evidence>
<dbReference type="EC" id="2.7.1.15" evidence="9"/>
<comment type="catalytic activity">
    <reaction evidence="9">
        <text>D-ribose + ATP = D-ribose 5-phosphate + ADP + H(+)</text>
        <dbReference type="Rhea" id="RHEA:13697"/>
        <dbReference type="ChEBI" id="CHEBI:15378"/>
        <dbReference type="ChEBI" id="CHEBI:30616"/>
        <dbReference type="ChEBI" id="CHEBI:47013"/>
        <dbReference type="ChEBI" id="CHEBI:78346"/>
        <dbReference type="ChEBI" id="CHEBI:456216"/>
        <dbReference type="EC" id="2.7.1.15"/>
    </reaction>
</comment>
<gene>
    <name evidence="9" type="primary">rbsK</name>
    <name evidence="11" type="ORF">Q2T77_34290</name>
</gene>
<comment type="subcellular location">
    <subcellularLocation>
        <location evidence="9">Cytoplasm</location>
    </subcellularLocation>
</comment>
<dbReference type="InterPro" id="IPR011611">
    <property type="entry name" value="PfkB_dom"/>
</dbReference>
<protein>
    <recommendedName>
        <fullName evidence="9">Ribokinase</fullName>
        <shortName evidence="9">RK</shortName>
        <ecNumber evidence="9">2.7.1.15</ecNumber>
    </recommendedName>
</protein>
<dbReference type="Proteomes" id="UP001169027">
    <property type="component" value="Unassembled WGS sequence"/>
</dbReference>
<reference evidence="11" key="1">
    <citation type="submission" date="2023-06" db="EMBL/GenBank/DDBJ databases">
        <authorList>
            <person name="Jiang Y."/>
            <person name="Liu Q."/>
        </authorList>
    </citation>
    <scope>NUCLEOTIDE SEQUENCE</scope>
    <source>
        <strain evidence="11">CGMCC 1.12090</strain>
    </source>
</reference>
<organism evidence="11 12">
    <name type="scientific">Variovorax ginsengisoli</name>
    <dbReference type="NCBI Taxonomy" id="363844"/>
    <lineage>
        <taxon>Bacteria</taxon>
        <taxon>Pseudomonadati</taxon>
        <taxon>Pseudomonadota</taxon>
        <taxon>Betaproteobacteria</taxon>
        <taxon>Burkholderiales</taxon>
        <taxon>Comamonadaceae</taxon>
        <taxon>Variovorax</taxon>
    </lineage>
</organism>
<dbReference type="InterPro" id="IPR029056">
    <property type="entry name" value="Ribokinase-like"/>
</dbReference>
<name>A0ABT8SG74_9BURK</name>
<comment type="subunit">
    <text evidence="9">Homodimer.</text>
</comment>
<accession>A0ABT8SG74</accession>
<feature type="binding site" evidence="9">
    <location>
        <position position="283"/>
    </location>
    <ligand>
        <name>K(+)</name>
        <dbReference type="ChEBI" id="CHEBI:29103"/>
    </ligand>
</feature>
<evidence type="ECO:0000256" key="6">
    <source>
        <dbReference type="ARBA" id="ARBA00022842"/>
    </source>
</evidence>
<dbReference type="GO" id="GO:0004747">
    <property type="term" value="F:ribokinase activity"/>
    <property type="evidence" value="ECO:0007669"/>
    <property type="project" value="UniProtKB-EC"/>
</dbReference>
<dbReference type="CDD" id="cd01174">
    <property type="entry name" value="ribokinase"/>
    <property type="match status" value="1"/>
</dbReference>
<dbReference type="EMBL" id="JAUKVY010000039">
    <property type="protein sequence ID" value="MDO1537334.1"/>
    <property type="molecule type" value="Genomic_DNA"/>
</dbReference>
<keyword evidence="12" id="KW-1185">Reference proteome</keyword>
<dbReference type="RefSeq" id="WP_301815699.1">
    <property type="nucleotide sequence ID" value="NZ_JAUJZH010000039.1"/>
</dbReference>
<feature type="binding site" evidence="9">
    <location>
        <begin position="212"/>
        <end position="217"/>
    </location>
    <ligand>
        <name>ATP</name>
        <dbReference type="ChEBI" id="CHEBI:30616"/>
    </ligand>
</feature>
<feature type="binding site" evidence="9">
    <location>
        <begin position="11"/>
        <end position="13"/>
    </location>
    <ligand>
        <name>substrate</name>
    </ligand>
</feature>
<evidence type="ECO:0000256" key="2">
    <source>
        <dbReference type="ARBA" id="ARBA00022723"/>
    </source>
</evidence>
<keyword evidence="1 9" id="KW-0808">Transferase</keyword>
<dbReference type="SUPFAM" id="SSF53613">
    <property type="entry name" value="Ribokinase-like"/>
    <property type="match status" value="1"/>
</dbReference>
<feature type="binding site" evidence="9">
    <location>
        <begin position="39"/>
        <end position="43"/>
    </location>
    <ligand>
        <name>substrate</name>
    </ligand>
</feature>
<dbReference type="PANTHER" id="PTHR10584:SF166">
    <property type="entry name" value="RIBOKINASE"/>
    <property type="match status" value="1"/>
</dbReference>
<evidence type="ECO:0000256" key="8">
    <source>
        <dbReference type="ARBA" id="ARBA00023277"/>
    </source>
</evidence>
<sequence>MSRVFVLGNATVDQVHCVERLPAPGETVLASSIARCAGGKGLNQAVAAARTGARVTLAAPVGRDPDAALLAQSLAGEAELEALWLAGDAPTDLSSIWVAEGGENVIVSSAGCARSITPEQAMRLCDTLVPGDFLLLQGNLSAQATHAAAEAGRARGASCVLNTAPIAWDMHALLRLCDIVIANAGEAAILTAGAADVGKALRARGAGTGIVTLGPRGALISTEAGQATIAAPQVETVDTAGAGDVFAGTLVGLLSTGHPLGLATQTAVAAASLSVTRRNTMPSFPTRSEIASLLERGRRPMPGSAHA</sequence>
<keyword evidence="9" id="KW-0963">Cytoplasm</keyword>
<feature type="binding site" evidence="9">
    <location>
        <position position="277"/>
    </location>
    <ligand>
        <name>K(+)</name>
        <dbReference type="ChEBI" id="CHEBI:29103"/>
    </ligand>
</feature>
<keyword evidence="2 9" id="KW-0479">Metal-binding</keyword>
<comment type="cofactor">
    <cofactor evidence="9">
        <name>Mg(2+)</name>
        <dbReference type="ChEBI" id="CHEBI:18420"/>
    </cofactor>
    <text evidence="9">Requires a divalent cation, most likely magnesium in vivo, as an electrophilic catalyst to aid phosphoryl group transfer. It is the chelate of the metal and the nucleotide that is the actual substrate.</text>
</comment>
<keyword evidence="5 9" id="KW-0067">ATP-binding</keyword>
<keyword evidence="8 9" id="KW-0119">Carbohydrate metabolism</keyword>
<comment type="caution">
    <text evidence="11">The sequence shown here is derived from an EMBL/GenBank/DDBJ whole genome shotgun (WGS) entry which is preliminary data.</text>
</comment>
<dbReference type="PANTHER" id="PTHR10584">
    <property type="entry name" value="SUGAR KINASE"/>
    <property type="match status" value="1"/>
</dbReference>